<dbReference type="RefSeq" id="WP_147142328.1">
    <property type="nucleotide sequence ID" value="NZ_BAABIJ010000004.1"/>
</dbReference>
<evidence type="ECO:0000256" key="1">
    <source>
        <dbReference type="ARBA" id="ARBA00023118"/>
    </source>
</evidence>
<keyword evidence="4" id="KW-1185">Reference proteome</keyword>
<evidence type="ECO:0000313" key="4">
    <source>
        <dbReference type="Proteomes" id="UP000321617"/>
    </source>
</evidence>
<dbReference type="NCBIfam" id="TIGR02593">
    <property type="entry name" value="CRISPR_cas5"/>
    <property type="match status" value="1"/>
</dbReference>
<dbReference type="EMBL" id="VLLL01000008">
    <property type="protein sequence ID" value="TWJ08143.1"/>
    <property type="molecule type" value="Genomic_DNA"/>
</dbReference>
<name>A0A562URA0_9ACTN</name>
<dbReference type="Proteomes" id="UP000321617">
    <property type="component" value="Unassembled WGS sequence"/>
</dbReference>
<protein>
    <submittedName>
        <fullName evidence="3">CRISPR system Cascade subunit CasD</fullName>
    </submittedName>
</protein>
<dbReference type="NCBIfam" id="TIGR01868">
    <property type="entry name" value="casD_Cas5e"/>
    <property type="match status" value="1"/>
</dbReference>
<dbReference type="OrthoDB" id="3189549at2"/>
<feature type="region of interest" description="Disordered" evidence="2">
    <location>
        <begin position="218"/>
        <end position="240"/>
    </location>
</feature>
<dbReference type="CDD" id="cd09645">
    <property type="entry name" value="Cas5_I-E"/>
    <property type="match status" value="1"/>
</dbReference>
<evidence type="ECO:0000256" key="2">
    <source>
        <dbReference type="SAM" id="MobiDB-lite"/>
    </source>
</evidence>
<evidence type="ECO:0000313" key="3">
    <source>
        <dbReference type="EMBL" id="TWJ08143.1"/>
    </source>
</evidence>
<dbReference type="InterPro" id="IPR010147">
    <property type="entry name" value="CRISPR-assoc_prot_CasD"/>
</dbReference>
<dbReference type="Pfam" id="PF09704">
    <property type="entry name" value="Cas_Cas5d"/>
    <property type="match status" value="1"/>
</dbReference>
<organism evidence="3 4">
    <name type="scientific">Stackebrandtia albiflava</name>
    <dbReference type="NCBI Taxonomy" id="406432"/>
    <lineage>
        <taxon>Bacteria</taxon>
        <taxon>Bacillati</taxon>
        <taxon>Actinomycetota</taxon>
        <taxon>Actinomycetes</taxon>
        <taxon>Glycomycetales</taxon>
        <taxon>Glycomycetaceae</taxon>
        <taxon>Stackebrandtia</taxon>
    </lineage>
</organism>
<dbReference type="GO" id="GO:0003723">
    <property type="term" value="F:RNA binding"/>
    <property type="evidence" value="ECO:0007669"/>
    <property type="project" value="InterPro"/>
</dbReference>
<comment type="caution">
    <text evidence="3">The sequence shown here is derived from an EMBL/GenBank/DDBJ whole genome shotgun (WGS) entry which is preliminary data.</text>
</comment>
<gene>
    <name evidence="3" type="ORF">LX16_4363</name>
</gene>
<reference evidence="3 4" key="1">
    <citation type="journal article" date="2013" name="Stand. Genomic Sci.">
        <title>Genomic Encyclopedia of Type Strains, Phase I: The one thousand microbial genomes (KMG-I) project.</title>
        <authorList>
            <person name="Kyrpides N.C."/>
            <person name="Woyke T."/>
            <person name="Eisen J.A."/>
            <person name="Garrity G."/>
            <person name="Lilburn T.G."/>
            <person name="Beck B.J."/>
            <person name="Whitman W.B."/>
            <person name="Hugenholtz P."/>
            <person name="Klenk H.P."/>
        </authorList>
    </citation>
    <scope>NUCLEOTIDE SEQUENCE [LARGE SCALE GENOMIC DNA]</scope>
    <source>
        <strain evidence="3 4">DSM 45044</strain>
    </source>
</reference>
<keyword evidence="1" id="KW-0051">Antiviral defense</keyword>
<dbReference type="InterPro" id="IPR013422">
    <property type="entry name" value="CRISPR-assoc_prot_Cas5_N"/>
</dbReference>
<dbReference type="Gene3D" id="3.30.70.2660">
    <property type="match status" value="1"/>
</dbReference>
<sequence>MTSLWFTLSGPLQAWGVRSRYVRRDTAREPTKSGVIGMLAAARGHRRTDPLPDDLLGLRFGVRTERAGSIVRDFQTAKRLDGSSLPLSHRLYLADAAFLVVLEGDAALLDGLRERLLRPEYPLYLGRRSCPPGRPVVGKPDDRGYIEVLNELEWQVPEPVARRAPGSVRLDIARDAGPGEPFTPGMDMQRDIPVSFDPEHRQHDWRPVIRGSVLLENPLGVDRPEPTPALPDHEPAVFGG</sequence>
<accession>A0A562URA0</accession>
<dbReference type="GO" id="GO:0051607">
    <property type="term" value="P:defense response to virus"/>
    <property type="evidence" value="ECO:0007669"/>
    <property type="project" value="UniProtKB-KW"/>
</dbReference>
<dbReference type="GO" id="GO:0043571">
    <property type="term" value="P:maintenance of CRISPR repeat elements"/>
    <property type="evidence" value="ECO:0007669"/>
    <property type="project" value="InterPro"/>
</dbReference>
<proteinExistence type="predicted"/>
<dbReference type="InterPro" id="IPR021124">
    <property type="entry name" value="CRISPR-assoc_prot_Cas5"/>
</dbReference>
<feature type="compositionally biased region" description="Basic and acidic residues" evidence="2">
    <location>
        <begin position="231"/>
        <end position="240"/>
    </location>
</feature>
<dbReference type="AlphaFoldDB" id="A0A562URA0"/>